<keyword evidence="2" id="KW-0813">Transport</keyword>
<name>A0A419N4Q6_9GAMM</name>
<dbReference type="InterPro" id="IPR036259">
    <property type="entry name" value="MFS_trans_sf"/>
</dbReference>
<feature type="transmembrane region" description="Helical" evidence="7">
    <location>
        <begin position="215"/>
        <end position="235"/>
    </location>
</feature>
<evidence type="ECO:0000256" key="5">
    <source>
        <dbReference type="ARBA" id="ARBA00022989"/>
    </source>
</evidence>
<dbReference type="Gene3D" id="1.20.1720.10">
    <property type="entry name" value="Multidrug resistance protein D"/>
    <property type="match status" value="1"/>
</dbReference>
<dbReference type="OrthoDB" id="9812221at2"/>
<dbReference type="PROSITE" id="PS50850">
    <property type="entry name" value="MFS"/>
    <property type="match status" value="1"/>
</dbReference>
<dbReference type="InterPro" id="IPR020846">
    <property type="entry name" value="MFS_dom"/>
</dbReference>
<gene>
    <name evidence="9" type="ORF">D6C13_19535</name>
</gene>
<evidence type="ECO:0000259" key="8">
    <source>
        <dbReference type="PROSITE" id="PS50850"/>
    </source>
</evidence>
<dbReference type="Pfam" id="PF07690">
    <property type="entry name" value="MFS_1"/>
    <property type="match status" value="1"/>
</dbReference>
<dbReference type="Gene3D" id="1.20.1250.20">
    <property type="entry name" value="MFS general substrate transporter like domains"/>
    <property type="match status" value="1"/>
</dbReference>
<feature type="transmembrane region" description="Helical" evidence="7">
    <location>
        <begin position="454"/>
        <end position="474"/>
    </location>
</feature>
<keyword evidence="10" id="KW-1185">Reference proteome</keyword>
<evidence type="ECO:0000313" key="10">
    <source>
        <dbReference type="Proteomes" id="UP000284908"/>
    </source>
</evidence>
<feature type="transmembrane region" description="Helical" evidence="7">
    <location>
        <begin position="185"/>
        <end position="203"/>
    </location>
</feature>
<dbReference type="Proteomes" id="UP000284908">
    <property type="component" value="Unassembled WGS sequence"/>
</dbReference>
<evidence type="ECO:0000256" key="7">
    <source>
        <dbReference type="SAM" id="Phobius"/>
    </source>
</evidence>
<feature type="transmembrane region" description="Helical" evidence="7">
    <location>
        <begin position="99"/>
        <end position="120"/>
    </location>
</feature>
<keyword evidence="6 7" id="KW-0472">Membrane</keyword>
<sequence>MRYAQTLPVSLARLPSMSFFSNKKFSLPPGSALPLLVAGAFFMENLDATVIVTALPQMAKDFGVHPVDMNIGVSAYILTLTVFIPASGWIANRFGTRNVFSLALVLFTLASVLCSASVSLGTFTAARMLQGFAGALMVPVGRLVVLKNTQKSDLIRAIATITWPGLVAPILGPPLGGFITTYASWHWIFILNVPLGIVALLFARRLIPQIPGEKGVPFDITGFVLTGAACLGLIFGLDMFNQGNIDWKPVSMVSAALILGALAVWHSKRAACPLLPLVAMKIKSYAVTIYGGSLFRIAIGALPFLLPLMFQLGYGMSAFDAGLLVLSVFAGNLAMKPFTSAILHRYRFKSIMLANGLINSATIFACALLTPEVPTALTLLLLFASGMSRSMQFTALNTLAFSQVPAEQMAGANTLFNTAQQLSTGLGIAIGALSLRIAGHFLPASDTLQTDVFHIAFIIIGLFSLAGTLDSLTLDKTAGDEIRRKKESVTRPAVPEK</sequence>
<evidence type="ECO:0000256" key="4">
    <source>
        <dbReference type="ARBA" id="ARBA00022692"/>
    </source>
</evidence>
<dbReference type="GO" id="GO:0022857">
    <property type="term" value="F:transmembrane transporter activity"/>
    <property type="evidence" value="ECO:0007669"/>
    <property type="project" value="InterPro"/>
</dbReference>
<feature type="transmembrane region" description="Helical" evidence="7">
    <location>
        <begin position="285"/>
        <end position="306"/>
    </location>
</feature>
<accession>A0A419N4Q6</accession>
<evidence type="ECO:0000256" key="1">
    <source>
        <dbReference type="ARBA" id="ARBA00004651"/>
    </source>
</evidence>
<organism evidence="9 10">
    <name type="scientific">Rahnella woolbedingensis</name>
    <dbReference type="NCBI Taxonomy" id="1510574"/>
    <lineage>
        <taxon>Bacteria</taxon>
        <taxon>Pseudomonadati</taxon>
        <taxon>Pseudomonadota</taxon>
        <taxon>Gammaproteobacteria</taxon>
        <taxon>Enterobacterales</taxon>
        <taxon>Yersiniaceae</taxon>
        <taxon>Rahnella</taxon>
    </lineage>
</organism>
<feature type="domain" description="Major facilitator superfamily (MFS) profile" evidence="8">
    <location>
        <begin position="33"/>
        <end position="479"/>
    </location>
</feature>
<comment type="caution">
    <text evidence="9">The sequence shown here is derived from an EMBL/GenBank/DDBJ whole genome shotgun (WGS) entry which is preliminary data.</text>
</comment>
<keyword evidence="3" id="KW-1003">Cell membrane</keyword>
<evidence type="ECO:0000256" key="6">
    <source>
        <dbReference type="ARBA" id="ARBA00023136"/>
    </source>
</evidence>
<feature type="transmembrane region" description="Helical" evidence="7">
    <location>
        <begin position="157"/>
        <end position="179"/>
    </location>
</feature>
<dbReference type="InterPro" id="IPR011701">
    <property type="entry name" value="MFS"/>
</dbReference>
<feature type="transmembrane region" description="Helical" evidence="7">
    <location>
        <begin position="126"/>
        <end position="145"/>
    </location>
</feature>
<evidence type="ECO:0000256" key="2">
    <source>
        <dbReference type="ARBA" id="ARBA00022448"/>
    </source>
</evidence>
<dbReference type="SUPFAM" id="SSF103473">
    <property type="entry name" value="MFS general substrate transporter"/>
    <property type="match status" value="1"/>
</dbReference>
<proteinExistence type="predicted"/>
<feature type="transmembrane region" description="Helical" evidence="7">
    <location>
        <begin position="72"/>
        <end position="92"/>
    </location>
</feature>
<comment type="subcellular location">
    <subcellularLocation>
        <location evidence="1">Cell membrane</location>
        <topology evidence="1">Multi-pass membrane protein</topology>
    </subcellularLocation>
</comment>
<dbReference type="GO" id="GO:0005886">
    <property type="term" value="C:plasma membrane"/>
    <property type="evidence" value="ECO:0007669"/>
    <property type="project" value="UniProtKB-SubCell"/>
</dbReference>
<keyword evidence="4 7" id="KW-0812">Transmembrane</keyword>
<reference evidence="9 10" key="1">
    <citation type="submission" date="2018-09" db="EMBL/GenBank/DDBJ databases">
        <authorList>
            <person name="Le Fleche-Mateos A."/>
        </authorList>
    </citation>
    <scope>NUCLEOTIDE SEQUENCE [LARGE SCALE GENOMIC DNA]</scope>
    <source>
        <strain evidence="9 10">DSM 27399</strain>
    </source>
</reference>
<dbReference type="AlphaFoldDB" id="A0A419N4Q6"/>
<keyword evidence="5 7" id="KW-1133">Transmembrane helix</keyword>
<dbReference type="EMBL" id="RAHH01000026">
    <property type="protein sequence ID" value="RJT40159.1"/>
    <property type="molecule type" value="Genomic_DNA"/>
</dbReference>
<protein>
    <submittedName>
        <fullName evidence="9">MFS transporter</fullName>
    </submittedName>
</protein>
<dbReference type="PANTHER" id="PTHR42718">
    <property type="entry name" value="MAJOR FACILITATOR SUPERFAMILY MULTIDRUG TRANSPORTER MFSC"/>
    <property type="match status" value="1"/>
</dbReference>
<feature type="transmembrane region" description="Helical" evidence="7">
    <location>
        <begin position="247"/>
        <end position="265"/>
    </location>
</feature>
<evidence type="ECO:0000256" key="3">
    <source>
        <dbReference type="ARBA" id="ARBA00022475"/>
    </source>
</evidence>
<dbReference type="PANTHER" id="PTHR42718:SF46">
    <property type="entry name" value="BLR6921 PROTEIN"/>
    <property type="match status" value="1"/>
</dbReference>
<evidence type="ECO:0000313" key="9">
    <source>
        <dbReference type="EMBL" id="RJT40159.1"/>
    </source>
</evidence>